<gene>
    <name evidence="2" type="ORF">AC579_8788</name>
</gene>
<dbReference type="EMBL" id="LFZO01000001">
    <property type="protein sequence ID" value="KXT19020.1"/>
    <property type="molecule type" value="Genomic_DNA"/>
</dbReference>
<dbReference type="Proteomes" id="UP000073492">
    <property type="component" value="Unassembled WGS sequence"/>
</dbReference>
<keyword evidence="3" id="KW-1185">Reference proteome</keyword>
<comment type="caution">
    <text evidence="2">The sequence shown here is derived from an EMBL/GenBank/DDBJ whole genome shotgun (WGS) entry which is preliminary data.</text>
</comment>
<evidence type="ECO:0000313" key="3">
    <source>
        <dbReference type="Proteomes" id="UP000073492"/>
    </source>
</evidence>
<name>A0A139IWG9_9PEZI</name>
<dbReference type="AlphaFoldDB" id="A0A139IWG9"/>
<organism evidence="2 3">
    <name type="scientific">Pseudocercospora musae</name>
    <dbReference type="NCBI Taxonomy" id="113226"/>
    <lineage>
        <taxon>Eukaryota</taxon>
        <taxon>Fungi</taxon>
        <taxon>Dikarya</taxon>
        <taxon>Ascomycota</taxon>
        <taxon>Pezizomycotina</taxon>
        <taxon>Dothideomycetes</taxon>
        <taxon>Dothideomycetidae</taxon>
        <taxon>Mycosphaerellales</taxon>
        <taxon>Mycosphaerellaceae</taxon>
        <taxon>Pseudocercospora</taxon>
    </lineage>
</organism>
<feature type="region of interest" description="Disordered" evidence="1">
    <location>
        <begin position="1"/>
        <end position="20"/>
    </location>
</feature>
<proteinExistence type="predicted"/>
<sequence>MAQSFTERLSTPSPGRTQQALAQPCIARRIDPAANIWVPADSGRTIHRKNFPEILAFLCLKICTSHQ</sequence>
<accession>A0A139IWG9</accession>
<reference evidence="2 3" key="1">
    <citation type="submission" date="2015-07" db="EMBL/GenBank/DDBJ databases">
        <title>Comparative genomics of the Sigatoka disease complex on banana suggests a link between parallel evolutionary changes in Pseudocercospora fijiensis and Pseudocercospora eumusae and increased virulence on the banana host.</title>
        <authorList>
            <person name="Chang T.-C."/>
            <person name="Salvucci A."/>
            <person name="Crous P.W."/>
            <person name="Stergiopoulos I."/>
        </authorList>
    </citation>
    <scope>NUCLEOTIDE SEQUENCE [LARGE SCALE GENOMIC DNA]</scope>
    <source>
        <strain evidence="2 3">CBS 116634</strain>
    </source>
</reference>
<evidence type="ECO:0000313" key="2">
    <source>
        <dbReference type="EMBL" id="KXT19020.1"/>
    </source>
</evidence>
<evidence type="ECO:0000256" key="1">
    <source>
        <dbReference type="SAM" id="MobiDB-lite"/>
    </source>
</evidence>
<protein>
    <submittedName>
        <fullName evidence="2">Uncharacterized protein</fullName>
    </submittedName>
</protein>